<evidence type="ECO:0000256" key="2">
    <source>
        <dbReference type="ARBA" id="ARBA00008639"/>
    </source>
</evidence>
<dbReference type="SUPFAM" id="SSF53686">
    <property type="entry name" value="Tryptophan synthase beta subunit-like PLP-dependent enzymes"/>
    <property type="match status" value="1"/>
</dbReference>
<sequence length="484" mass="52955">MCSAILSRRRLLTGSASLAAAFGVGEIASYWPEQALGHGVNALTGPALPQFRANAETAPALAERFPWVQYGEATSHKLQIANAFKPGIGFESAPTEGRLGEREFTIGSRAVIPWAPMFERPSVIFRANRELQSLAGVEQLFIKDEGSDLVAIYGNKVRKYEFLLPNLHYSGVRKIYSHGAYGSNHCAHLALTGRFAEFHSGPRSEGMDVVLNLYPQAITENVVTKLRLLSATGVTLNFMQGDAVVGVSIKMLSLMNQTTKRSAEGYIDPGGSSPLSVLGHVEAAMELAQQIESGSCELNRYPDYVFLPIGTGGTAMGLALGFYLLGWPTRVVVTCSQDKSSLAKLVVNGDIGAPFDIAHACHLLEESLPWARKLGLVEDDITPAKILKGRLFYDNETWLPAYGKMNKRVAERAGLANDLGLVLDGTFSAKAFDTLGSFAERGLLKNKRILFWNTYQRFPFETILPQDDAWAKYLPEDVQSRLFT</sequence>
<dbReference type="PANTHER" id="PTHR43780">
    <property type="entry name" value="1-AMINOCYCLOPROPANE-1-CARBOXYLATE DEAMINASE-RELATED"/>
    <property type="match status" value="1"/>
</dbReference>
<dbReference type="GO" id="GO:0019148">
    <property type="term" value="F:D-cysteine desulfhydrase activity"/>
    <property type="evidence" value="ECO:0007669"/>
    <property type="project" value="TreeGrafter"/>
</dbReference>
<evidence type="ECO:0000256" key="4">
    <source>
        <dbReference type="SAM" id="SignalP"/>
    </source>
</evidence>
<dbReference type="AlphaFoldDB" id="A0A1I3Y1C7"/>
<dbReference type="InterPro" id="IPR006311">
    <property type="entry name" value="TAT_signal"/>
</dbReference>
<feature type="domain" description="Tryptophan synthase beta chain-like PALP" evidence="5">
    <location>
        <begin position="131"/>
        <end position="452"/>
    </location>
</feature>
<dbReference type="InterPro" id="IPR027278">
    <property type="entry name" value="ACCD_DCysDesulf"/>
</dbReference>
<dbReference type="Proteomes" id="UP000198755">
    <property type="component" value="Unassembled WGS sequence"/>
</dbReference>
<evidence type="ECO:0000256" key="3">
    <source>
        <dbReference type="ARBA" id="ARBA00022898"/>
    </source>
</evidence>
<name>A0A1I3Y1C7_9HYPH</name>
<dbReference type="InterPro" id="IPR036052">
    <property type="entry name" value="TrpB-like_PALP_sf"/>
</dbReference>
<comment type="cofactor">
    <cofactor evidence="1">
        <name>pyridoxal 5'-phosphate</name>
        <dbReference type="ChEBI" id="CHEBI:597326"/>
    </cofactor>
</comment>
<dbReference type="Gene3D" id="3.40.50.1100">
    <property type="match status" value="2"/>
</dbReference>
<evidence type="ECO:0000313" key="6">
    <source>
        <dbReference type="EMBL" id="SFK25219.1"/>
    </source>
</evidence>
<dbReference type="STRING" id="1612308.SAMN05444581_104210"/>
<dbReference type="InterPro" id="IPR001926">
    <property type="entry name" value="TrpB-like_PALP"/>
</dbReference>
<gene>
    <name evidence="6" type="ORF">SAMN05444581_104210</name>
</gene>
<accession>A0A1I3Y1C7</accession>
<comment type="similarity">
    <text evidence="2">Belongs to the ACC deaminase/D-cysteine desulfhydrase family.</text>
</comment>
<feature type="chain" id="PRO_5011773487" evidence="4">
    <location>
        <begin position="20"/>
        <end position="484"/>
    </location>
</feature>
<keyword evidence="4" id="KW-0732">Signal</keyword>
<dbReference type="PROSITE" id="PS51318">
    <property type="entry name" value="TAT"/>
    <property type="match status" value="1"/>
</dbReference>
<feature type="signal peptide" evidence="4">
    <location>
        <begin position="1"/>
        <end position="19"/>
    </location>
</feature>
<evidence type="ECO:0000259" key="5">
    <source>
        <dbReference type="Pfam" id="PF00291"/>
    </source>
</evidence>
<keyword evidence="3" id="KW-0663">Pyridoxal phosphate</keyword>
<evidence type="ECO:0000313" key="7">
    <source>
        <dbReference type="Proteomes" id="UP000198755"/>
    </source>
</evidence>
<proteinExistence type="inferred from homology"/>
<organism evidence="6 7">
    <name type="scientific">Methylocapsa palsarum</name>
    <dbReference type="NCBI Taxonomy" id="1612308"/>
    <lineage>
        <taxon>Bacteria</taxon>
        <taxon>Pseudomonadati</taxon>
        <taxon>Pseudomonadota</taxon>
        <taxon>Alphaproteobacteria</taxon>
        <taxon>Hyphomicrobiales</taxon>
        <taxon>Beijerinckiaceae</taxon>
        <taxon>Methylocapsa</taxon>
    </lineage>
</organism>
<reference evidence="6 7" key="1">
    <citation type="submission" date="2016-10" db="EMBL/GenBank/DDBJ databases">
        <authorList>
            <person name="de Groot N.N."/>
        </authorList>
    </citation>
    <scope>NUCLEOTIDE SEQUENCE [LARGE SCALE GENOMIC DNA]</scope>
    <source>
        <strain evidence="6 7">NE2</strain>
    </source>
</reference>
<evidence type="ECO:0000256" key="1">
    <source>
        <dbReference type="ARBA" id="ARBA00001933"/>
    </source>
</evidence>
<dbReference type="PANTHER" id="PTHR43780:SF2">
    <property type="entry name" value="1-AMINOCYCLOPROPANE-1-CARBOXYLATE DEAMINASE-RELATED"/>
    <property type="match status" value="1"/>
</dbReference>
<dbReference type="EMBL" id="FOSN01000004">
    <property type="protein sequence ID" value="SFK25219.1"/>
    <property type="molecule type" value="Genomic_DNA"/>
</dbReference>
<keyword evidence="7" id="KW-1185">Reference proteome</keyword>
<dbReference type="Pfam" id="PF00291">
    <property type="entry name" value="PALP"/>
    <property type="match status" value="1"/>
</dbReference>
<protein>
    <submittedName>
        <fullName evidence="6">1-aminocyclopropane-1-carboxylate deaminase/D-cysteine desulfhydrase, PLP-dependent ACC family</fullName>
    </submittedName>
</protein>